<dbReference type="InterPro" id="IPR011006">
    <property type="entry name" value="CheY-like_superfamily"/>
</dbReference>
<name>A0A1V0B896_9GAMM</name>
<sequence>MHTSTTSQSAELIDEPALLAQRRGYTRLRFSAELESGFLRYLHVKMCSRVWLVGGSCIAFMLLFVWVDLLFLPEMVHRLTVPVRLAVLLLVMFTLWYSNRPGRVEPVRAFAVSTLGYVCAGLMVVMVIIVGRLADGPIPVTHDGLYLILLAGFFLLGLPMRHAVAGSWVIVLSFVGAEYAIGASRAALIGHLLFFGSFTLIGSLGAYLYEHMLRGAYLNERLLDAARTRAERESQSKTRFLATASHDLRQPLHAMSLFVEHMDARVQDVEARRTLGRLNDSISLLQNMLSSLLDISRLSVGMVNPQLRSINLNPFLQRLLDSVEATARQRGVRLSLSCPRYAAVNSDPLLLERLIRNHLNNALMHAQASEVRIEVSRRPHSLRLAVVDDGIGLSEEEQGRIFDEFTQLRNPARSLDKGVGLGLSICRQLMHLLEYPSGVQSAPGQGARFWFDVPQAEWHEEQAGAGLMLPALRLSGRVVVVENDAINREATELLLRQWGCEVHGFECAEQAMQALPGLEVDLLLSDFHLEGSLDGLQFIRQLRAQQLYAGPALLVTADTSETLLEAVRLADVEMIYKPVLPARLRRQLQRLLPVKS</sequence>
<dbReference type="GO" id="GO:0000155">
    <property type="term" value="F:phosphorelay sensor kinase activity"/>
    <property type="evidence" value="ECO:0007669"/>
    <property type="project" value="InterPro"/>
</dbReference>
<organism evidence="11 12">
    <name type="scientific">Halopseudomonas phragmitis</name>
    <dbReference type="NCBI Taxonomy" id="1931241"/>
    <lineage>
        <taxon>Bacteria</taxon>
        <taxon>Pseudomonadati</taxon>
        <taxon>Pseudomonadota</taxon>
        <taxon>Gammaproteobacteria</taxon>
        <taxon>Pseudomonadales</taxon>
        <taxon>Pseudomonadaceae</taxon>
        <taxon>Halopseudomonas</taxon>
    </lineage>
</organism>
<dbReference type="Proteomes" id="UP000243488">
    <property type="component" value="Chromosome"/>
</dbReference>
<reference evidence="11 12" key="1">
    <citation type="submission" date="2017-03" db="EMBL/GenBank/DDBJ databases">
        <title>Complete genome sequence of the novel DNRA strain Pseudomonas sp. S-6-2 isolated from Chinese polluted river sediment. Journal of Biotechnology.</title>
        <authorList>
            <person name="Li J."/>
            <person name="Xiang F."/>
            <person name="Wang L."/>
            <person name="Xi L."/>
            <person name="Liu J."/>
        </authorList>
    </citation>
    <scope>NUCLEOTIDE SEQUENCE [LARGE SCALE GENOMIC DNA]</scope>
    <source>
        <strain evidence="11 12">S-6-2</strain>
    </source>
</reference>
<dbReference type="SMART" id="SM00448">
    <property type="entry name" value="REC"/>
    <property type="match status" value="1"/>
</dbReference>
<evidence type="ECO:0000256" key="8">
    <source>
        <dbReference type="SAM" id="Phobius"/>
    </source>
</evidence>
<evidence type="ECO:0000256" key="5">
    <source>
        <dbReference type="ARBA" id="ARBA00022777"/>
    </source>
</evidence>
<evidence type="ECO:0000313" key="11">
    <source>
        <dbReference type="EMBL" id="AQZ96166.1"/>
    </source>
</evidence>
<evidence type="ECO:0000256" key="4">
    <source>
        <dbReference type="ARBA" id="ARBA00022679"/>
    </source>
</evidence>
<dbReference type="PRINTS" id="PR00344">
    <property type="entry name" value="BCTRLSENSOR"/>
</dbReference>
<dbReference type="PROSITE" id="PS50110">
    <property type="entry name" value="RESPONSE_REGULATORY"/>
    <property type="match status" value="1"/>
</dbReference>
<proteinExistence type="predicted"/>
<dbReference type="InterPro" id="IPR050736">
    <property type="entry name" value="Sensor_HK_Regulatory"/>
</dbReference>
<dbReference type="STRING" id="1931241.BVH74_16030"/>
<keyword evidence="6" id="KW-0902">Two-component regulatory system</keyword>
<keyword evidence="12" id="KW-1185">Reference proteome</keyword>
<dbReference type="Pfam" id="PF00072">
    <property type="entry name" value="Response_reg"/>
    <property type="match status" value="1"/>
</dbReference>
<dbReference type="EMBL" id="CP020100">
    <property type="protein sequence ID" value="AQZ96166.1"/>
    <property type="molecule type" value="Genomic_DNA"/>
</dbReference>
<dbReference type="InterPro" id="IPR036097">
    <property type="entry name" value="HisK_dim/P_sf"/>
</dbReference>
<dbReference type="PROSITE" id="PS50109">
    <property type="entry name" value="HIS_KIN"/>
    <property type="match status" value="1"/>
</dbReference>
<dbReference type="EC" id="2.7.13.3" evidence="2"/>
<feature type="transmembrane region" description="Helical" evidence="8">
    <location>
        <begin position="188"/>
        <end position="209"/>
    </location>
</feature>
<dbReference type="SUPFAM" id="SSF55874">
    <property type="entry name" value="ATPase domain of HSP90 chaperone/DNA topoisomerase II/histidine kinase"/>
    <property type="match status" value="1"/>
</dbReference>
<feature type="modified residue" description="4-aspartylphosphate" evidence="7">
    <location>
        <position position="526"/>
    </location>
</feature>
<feature type="transmembrane region" description="Helical" evidence="8">
    <location>
        <begin position="50"/>
        <end position="67"/>
    </location>
</feature>
<dbReference type="CDD" id="cd00082">
    <property type="entry name" value="HisKA"/>
    <property type="match status" value="1"/>
</dbReference>
<keyword evidence="8" id="KW-0812">Transmembrane</keyword>
<evidence type="ECO:0000256" key="7">
    <source>
        <dbReference type="PROSITE-ProRule" id="PRU00169"/>
    </source>
</evidence>
<dbReference type="InterPro" id="IPR036890">
    <property type="entry name" value="HATPase_C_sf"/>
</dbReference>
<protein>
    <recommendedName>
        <fullName evidence="2">histidine kinase</fullName>
        <ecNumber evidence="2">2.7.13.3</ecNumber>
    </recommendedName>
</protein>
<keyword evidence="3 7" id="KW-0597">Phosphoprotein</keyword>
<evidence type="ECO:0000313" key="12">
    <source>
        <dbReference type="Proteomes" id="UP000243488"/>
    </source>
</evidence>
<evidence type="ECO:0000259" key="9">
    <source>
        <dbReference type="PROSITE" id="PS50109"/>
    </source>
</evidence>
<gene>
    <name evidence="11" type="ORF">BVH74_16030</name>
</gene>
<dbReference type="AlphaFoldDB" id="A0A1V0B896"/>
<dbReference type="Gene3D" id="3.40.50.2300">
    <property type="match status" value="1"/>
</dbReference>
<dbReference type="InterPro" id="IPR003661">
    <property type="entry name" value="HisK_dim/P_dom"/>
</dbReference>
<evidence type="ECO:0000256" key="1">
    <source>
        <dbReference type="ARBA" id="ARBA00000085"/>
    </source>
</evidence>
<dbReference type="Pfam" id="PF02518">
    <property type="entry name" value="HATPase_c"/>
    <property type="match status" value="1"/>
</dbReference>
<keyword evidence="5" id="KW-0418">Kinase</keyword>
<dbReference type="RefSeq" id="WP_080051074.1">
    <property type="nucleotide sequence ID" value="NZ_CP020100.1"/>
</dbReference>
<dbReference type="InterPro" id="IPR003594">
    <property type="entry name" value="HATPase_dom"/>
</dbReference>
<feature type="domain" description="Response regulatory" evidence="10">
    <location>
        <begin position="477"/>
        <end position="592"/>
    </location>
</feature>
<dbReference type="Gene3D" id="3.30.565.10">
    <property type="entry name" value="Histidine kinase-like ATPase, C-terminal domain"/>
    <property type="match status" value="1"/>
</dbReference>
<keyword evidence="8" id="KW-1133">Transmembrane helix</keyword>
<keyword evidence="4" id="KW-0808">Transferase</keyword>
<dbReference type="InterPro" id="IPR005467">
    <property type="entry name" value="His_kinase_dom"/>
</dbReference>
<dbReference type="PANTHER" id="PTHR43711:SF31">
    <property type="entry name" value="HISTIDINE KINASE"/>
    <property type="match status" value="1"/>
</dbReference>
<evidence type="ECO:0000259" key="10">
    <source>
        <dbReference type="PROSITE" id="PS50110"/>
    </source>
</evidence>
<dbReference type="SMART" id="SM00387">
    <property type="entry name" value="HATPase_c"/>
    <property type="match status" value="1"/>
</dbReference>
<dbReference type="InterPro" id="IPR004358">
    <property type="entry name" value="Sig_transdc_His_kin-like_C"/>
</dbReference>
<dbReference type="InterPro" id="IPR001789">
    <property type="entry name" value="Sig_transdc_resp-reg_receiver"/>
</dbReference>
<dbReference type="Gene3D" id="1.10.287.130">
    <property type="match status" value="1"/>
</dbReference>
<feature type="domain" description="Histidine kinase" evidence="9">
    <location>
        <begin position="243"/>
        <end position="457"/>
    </location>
</feature>
<feature type="transmembrane region" description="Helical" evidence="8">
    <location>
        <begin position="109"/>
        <end position="134"/>
    </location>
</feature>
<dbReference type="KEGG" id="ppha:BVH74_16030"/>
<comment type="catalytic activity">
    <reaction evidence="1">
        <text>ATP + protein L-histidine = ADP + protein N-phospho-L-histidine.</text>
        <dbReference type="EC" id="2.7.13.3"/>
    </reaction>
</comment>
<evidence type="ECO:0000256" key="6">
    <source>
        <dbReference type="ARBA" id="ARBA00023012"/>
    </source>
</evidence>
<feature type="transmembrane region" description="Helical" evidence="8">
    <location>
        <begin position="79"/>
        <end position="97"/>
    </location>
</feature>
<dbReference type="PANTHER" id="PTHR43711">
    <property type="entry name" value="TWO-COMPONENT HISTIDINE KINASE"/>
    <property type="match status" value="1"/>
</dbReference>
<dbReference type="SUPFAM" id="SSF47384">
    <property type="entry name" value="Homodimeric domain of signal transducing histidine kinase"/>
    <property type="match status" value="1"/>
</dbReference>
<accession>A0A1V0B896</accession>
<dbReference type="SMART" id="SM00388">
    <property type="entry name" value="HisKA"/>
    <property type="match status" value="1"/>
</dbReference>
<evidence type="ECO:0000256" key="2">
    <source>
        <dbReference type="ARBA" id="ARBA00012438"/>
    </source>
</evidence>
<dbReference type="Pfam" id="PF00512">
    <property type="entry name" value="HisKA"/>
    <property type="match status" value="1"/>
</dbReference>
<feature type="transmembrane region" description="Helical" evidence="8">
    <location>
        <begin position="140"/>
        <end position="158"/>
    </location>
</feature>
<dbReference type="SUPFAM" id="SSF52172">
    <property type="entry name" value="CheY-like"/>
    <property type="match status" value="1"/>
</dbReference>
<evidence type="ECO:0000256" key="3">
    <source>
        <dbReference type="ARBA" id="ARBA00022553"/>
    </source>
</evidence>
<keyword evidence="8" id="KW-0472">Membrane</keyword>